<name>A0A2P7YND9_9PEZI</name>
<dbReference type="GO" id="GO:0046983">
    <property type="term" value="F:protein dimerization activity"/>
    <property type="evidence" value="ECO:0007669"/>
    <property type="project" value="InterPro"/>
</dbReference>
<gene>
    <name evidence="3" type="ORF">B9Z65_2211</name>
</gene>
<evidence type="ECO:0000259" key="2">
    <source>
        <dbReference type="PROSITE" id="PS50888"/>
    </source>
</evidence>
<protein>
    <submittedName>
        <fullName evidence="3">Sterol regulatory element-binding protein 1</fullName>
    </submittedName>
</protein>
<comment type="caution">
    <text evidence="3">The sequence shown here is derived from an EMBL/GenBank/DDBJ whole genome shotgun (WGS) entry which is preliminary data.</text>
</comment>
<accession>A0A2P7YND9</accession>
<dbReference type="PROSITE" id="PS50888">
    <property type="entry name" value="BHLH"/>
    <property type="match status" value="1"/>
</dbReference>
<dbReference type="InterPro" id="IPR036638">
    <property type="entry name" value="HLH_DNA-bd_sf"/>
</dbReference>
<sequence length="453" mass="47948">MPEPSLPPTPAASLDITGKASSGHAPSISLGPAADVFSERSSATPSVNGSESSYHPASPVSPNMSKRKQSAGSQSKTTKDTSEFNLPPPPPRSRKIIQMKPKQESSNSAPQQAAPAANEPASTGKGSRKRASGTGNTAAGRKIARKTAHSLIERRRRSKMNEEFGVLKDMIPACRGQEMHKLAILQASIDYLRYLETCITDLKSNQASGRTTTPPVARDPDAMDEDPPSAGSTSLSPSLPPSAQTTRPPTSQSHHTQLPPLSHITTASSTSSPNFIPIDPTPRVRQFSLSTNSSSNYSPYILPQSNATSPVFSPQHKASLSNIAGDAMQRFSLTSPALEPYDRRHNVRPVSRTGGEMPAPNGSIGSNPSAVGNGAGQAGATQAQAVKSERSDREAMAALLMLNNDRRNSTNGATGWRDGAAMSNMIDPREAGRNQSQERKRGSAMSVRDLLSS</sequence>
<organism evidence="3 4">
    <name type="scientific">Elsinoe australis</name>
    <dbReference type="NCBI Taxonomy" id="40998"/>
    <lineage>
        <taxon>Eukaryota</taxon>
        <taxon>Fungi</taxon>
        <taxon>Dikarya</taxon>
        <taxon>Ascomycota</taxon>
        <taxon>Pezizomycotina</taxon>
        <taxon>Dothideomycetes</taxon>
        <taxon>Dothideomycetidae</taxon>
        <taxon>Myriangiales</taxon>
        <taxon>Elsinoaceae</taxon>
        <taxon>Elsinoe</taxon>
    </lineage>
</organism>
<dbReference type="SMART" id="SM00353">
    <property type="entry name" value="HLH"/>
    <property type="match status" value="1"/>
</dbReference>
<dbReference type="CDD" id="cd00083">
    <property type="entry name" value="bHLH_SF"/>
    <property type="match status" value="1"/>
</dbReference>
<dbReference type="AlphaFoldDB" id="A0A2P7YND9"/>
<dbReference type="STRING" id="40998.A0A2P7YND9"/>
<feature type="compositionally biased region" description="Pro residues" evidence="1">
    <location>
        <begin position="1"/>
        <end position="10"/>
    </location>
</feature>
<reference evidence="3 4" key="1">
    <citation type="submission" date="2017-05" db="EMBL/GenBank/DDBJ databases">
        <title>Draft genome sequence of Elsinoe australis.</title>
        <authorList>
            <person name="Cheng Q."/>
        </authorList>
    </citation>
    <scope>NUCLEOTIDE SEQUENCE [LARGE SCALE GENOMIC DNA]</scope>
    <source>
        <strain evidence="3 4">NL1</strain>
    </source>
</reference>
<feature type="compositionally biased region" description="Polar residues" evidence="1">
    <location>
        <begin position="263"/>
        <end position="274"/>
    </location>
</feature>
<feature type="compositionally biased region" description="Polar residues" evidence="1">
    <location>
        <begin position="244"/>
        <end position="256"/>
    </location>
</feature>
<feature type="region of interest" description="Disordered" evidence="1">
    <location>
        <begin position="349"/>
        <end position="453"/>
    </location>
</feature>
<keyword evidence="4" id="KW-1185">Reference proteome</keyword>
<feature type="compositionally biased region" description="Low complexity" evidence="1">
    <location>
        <begin position="104"/>
        <end position="122"/>
    </location>
</feature>
<feature type="compositionally biased region" description="Basic residues" evidence="1">
    <location>
        <begin position="142"/>
        <end position="156"/>
    </location>
</feature>
<dbReference type="OrthoDB" id="690068at2759"/>
<feature type="compositionally biased region" description="Low complexity" evidence="1">
    <location>
        <begin position="228"/>
        <end position="243"/>
    </location>
</feature>
<evidence type="ECO:0000256" key="1">
    <source>
        <dbReference type="SAM" id="MobiDB-lite"/>
    </source>
</evidence>
<feature type="compositionally biased region" description="Polar residues" evidence="1">
    <location>
        <begin position="205"/>
        <end position="214"/>
    </location>
</feature>
<dbReference type="PANTHER" id="PTHR46266:SF4">
    <property type="entry name" value="TRANSCRIPTION FACTOR TT8"/>
    <property type="match status" value="1"/>
</dbReference>
<evidence type="ECO:0000313" key="3">
    <source>
        <dbReference type="EMBL" id="PSK37469.1"/>
    </source>
</evidence>
<dbReference type="EMBL" id="NHZQ01000412">
    <property type="protein sequence ID" value="PSK37469.1"/>
    <property type="molecule type" value="Genomic_DNA"/>
</dbReference>
<dbReference type="SUPFAM" id="SSF47459">
    <property type="entry name" value="HLH, helix-loop-helix DNA-binding domain"/>
    <property type="match status" value="1"/>
</dbReference>
<dbReference type="Proteomes" id="UP000243723">
    <property type="component" value="Unassembled WGS sequence"/>
</dbReference>
<feature type="compositionally biased region" description="Basic and acidic residues" evidence="1">
    <location>
        <begin position="427"/>
        <end position="441"/>
    </location>
</feature>
<proteinExistence type="predicted"/>
<feature type="domain" description="BHLH" evidence="2">
    <location>
        <begin position="144"/>
        <end position="195"/>
    </location>
</feature>
<dbReference type="Gene3D" id="4.10.280.10">
    <property type="entry name" value="Helix-loop-helix DNA-binding domain"/>
    <property type="match status" value="1"/>
</dbReference>
<feature type="region of interest" description="Disordered" evidence="1">
    <location>
        <begin position="205"/>
        <end position="280"/>
    </location>
</feature>
<feature type="compositionally biased region" description="Polar residues" evidence="1">
    <location>
        <begin position="39"/>
        <end position="76"/>
    </location>
</feature>
<evidence type="ECO:0000313" key="4">
    <source>
        <dbReference type="Proteomes" id="UP000243723"/>
    </source>
</evidence>
<feature type="region of interest" description="Disordered" evidence="1">
    <location>
        <begin position="1"/>
        <end position="156"/>
    </location>
</feature>
<dbReference type="InterPro" id="IPR011598">
    <property type="entry name" value="bHLH_dom"/>
</dbReference>
<dbReference type="Pfam" id="PF00010">
    <property type="entry name" value="HLH"/>
    <property type="match status" value="1"/>
</dbReference>
<dbReference type="PANTHER" id="PTHR46266">
    <property type="entry name" value="TRANSCRIPTION FACTOR TT8"/>
    <property type="match status" value="1"/>
</dbReference>